<dbReference type="GO" id="GO:0005634">
    <property type="term" value="C:nucleus"/>
    <property type="evidence" value="ECO:0007669"/>
    <property type="project" value="TreeGrafter"/>
</dbReference>
<comment type="similarity">
    <text evidence="1">Belongs to the PDCD5 family.</text>
</comment>
<accession>S9VAE5</accession>
<feature type="region of interest" description="Disordered" evidence="2">
    <location>
        <begin position="1"/>
        <end position="33"/>
    </location>
</feature>
<evidence type="ECO:0000256" key="2">
    <source>
        <dbReference type="SAM" id="MobiDB-lite"/>
    </source>
</evidence>
<dbReference type="Gene3D" id="1.10.8.140">
    <property type="entry name" value="PDCD5-like"/>
    <property type="match status" value="1"/>
</dbReference>
<keyword evidence="3" id="KW-0238">DNA-binding</keyword>
<dbReference type="PANTHER" id="PTHR10840:SF0">
    <property type="entry name" value="PROGRAMMED CELL DEATH PROTEIN 5"/>
    <property type="match status" value="1"/>
</dbReference>
<dbReference type="EMBL" id="LR877156">
    <property type="protein sequence ID" value="CAD2218825.1"/>
    <property type="molecule type" value="Genomic_DNA"/>
</dbReference>
<reference evidence="3 4" key="1">
    <citation type="submission" date="2020-08" db="EMBL/GenBank/DDBJ databases">
        <authorList>
            <person name="Newling K."/>
            <person name="Davey J."/>
            <person name="Forrester S."/>
        </authorList>
    </citation>
    <scope>NUCLEOTIDE SEQUENCE [LARGE SCALE GENOMIC DNA]</scope>
    <source>
        <strain evidence="4">Crithidia deanei Carvalho (ATCC PRA-265)</strain>
    </source>
</reference>
<evidence type="ECO:0000313" key="3">
    <source>
        <dbReference type="EMBL" id="CAD2218825.1"/>
    </source>
</evidence>
<dbReference type="VEuPathDB" id="TriTrypDB:ADEAN_000631800"/>
<gene>
    <name evidence="3" type="ORF">ADEAN_000631800</name>
</gene>
<dbReference type="GO" id="GO:0003677">
    <property type="term" value="F:DNA binding"/>
    <property type="evidence" value="ECO:0007669"/>
    <property type="project" value="UniProtKB-KW"/>
</dbReference>
<protein>
    <submittedName>
        <fullName evidence="3">Double-stranded DNA-binding domain containing protein, putative</fullName>
    </submittedName>
</protein>
<evidence type="ECO:0000313" key="4">
    <source>
        <dbReference type="Proteomes" id="UP000515908"/>
    </source>
</evidence>
<evidence type="ECO:0000256" key="1">
    <source>
        <dbReference type="ARBA" id="ARBA00010490"/>
    </source>
</evidence>
<dbReference type="OrthoDB" id="10252486at2759"/>
<dbReference type="InterPro" id="IPR036883">
    <property type="entry name" value="PDCD5-like_sf"/>
</dbReference>
<dbReference type="InterPro" id="IPR002836">
    <property type="entry name" value="PDCD5-like"/>
</dbReference>
<feature type="compositionally biased region" description="Low complexity" evidence="2">
    <location>
        <begin position="13"/>
        <end position="23"/>
    </location>
</feature>
<name>S9VAE5_9TRYP</name>
<dbReference type="SUPFAM" id="SSF46950">
    <property type="entry name" value="Double-stranded DNA-binding domain"/>
    <property type="match status" value="1"/>
</dbReference>
<dbReference type="PANTHER" id="PTHR10840">
    <property type="entry name" value="PROGRAMMED CELL DEATH PROTEIN 5"/>
    <property type="match status" value="1"/>
</dbReference>
<organism evidence="3 4">
    <name type="scientific">Angomonas deanei</name>
    <dbReference type="NCBI Taxonomy" id="59799"/>
    <lineage>
        <taxon>Eukaryota</taxon>
        <taxon>Discoba</taxon>
        <taxon>Euglenozoa</taxon>
        <taxon>Kinetoplastea</taxon>
        <taxon>Metakinetoplastina</taxon>
        <taxon>Trypanosomatida</taxon>
        <taxon>Trypanosomatidae</taxon>
        <taxon>Strigomonadinae</taxon>
        <taxon>Angomonas</taxon>
    </lineage>
</organism>
<dbReference type="Proteomes" id="UP000515908">
    <property type="component" value="Chromosome 12"/>
</dbReference>
<dbReference type="Pfam" id="PF01984">
    <property type="entry name" value="dsDNA_bind"/>
    <property type="match status" value="1"/>
</dbReference>
<dbReference type="AlphaFoldDB" id="S9VAE5"/>
<keyword evidence="4" id="KW-1185">Reference proteome</keyword>
<sequence>MSRQVPISEERAQQMMAKQQAQEEQQERFTEQKDSMMRAFVSAEGRDRLKRIEQVKPERSQQVEMYIIQAVQQGKLTPPVSDDTVRDLLGKLSEQSTAKSSNITIVRKRTDDDW</sequence>
<dbReference type="GO" id="GO:0005829">
    <property type="term" value="C:cytosol"/>
    <property type="evidence" value="ECO:0007669"/>
    <property type="project" value="TreeGrafter"/>
</dbReference>
<proteinExistence type="inferred from homology"/>
<dbReference type="PIRSF" id="PIRSF015730">
    <property type="entry name" value="TFAR19"/>
    <property type="match status" value="1"/>
</dbReference>